<feature type="compositionally biased region" description="Basic and acidic residues" evidence="1">
    <location>
        <begin position="300"/>
        <end position="311"/>
    </location>
</feature>
<name>A0A212KEI4_9BACT</name>
<accession>A0A212KEI4</accession>
<dbReference type="EMBL" id="FLUP01000001">
    <property type="protein sequence ID" value="SBW10140.1"/>
    <property type="molecule type" value="Genomic_DNA"/>
</dbReference>
<dbReference type="Pfam" id="PF09979">
    <property type="entry name" value="DUF2213"/>
    <property type="match status" value="1"/>
</dbReference>
<dbReference type="RefSeq" id="WP_296936996.1">
    <property type="nucleotide sequence ID" value="NZ_LT598928.1"/>
</dbReference>
<feature type="compositionally biased region" description="Acidic residues" evidence="1">
    <location>
        <begin position="258"/>
        <end position="299"/>
    </location>
</feature>
<dbReference type="InterPro" id="IPR016913">
    <property type="entry name" value="UCP029215"/>
</dbReference>
<feature type="region of interest" description="Disordered" evidence="1">
    <location>
        <begin position="207"/>
        <end position="230"/>
    </location>
</feature>
<proteinExistence type="predicted"/>
<evidence type="ECO:0008006" key="3">
    <source>
        <dbReference type="Google" id="ProtNLM"/>
    </source>
</evidence>
<sequence length="427" mass="46043">MRIYTTAKLSENISRTPEGYLLCKGAALARTGTMAYLPEEVSPEIVKGFSGDQVLITRDAAEVFRPATLASFEGKPFTLDHPDEDVSPDNWSELAHGFATNVRRGDGHQQDLMLADILITEADAIDAVRHDGMRELSCGYDCDFEVIRPGVGRQINIMGNHVALVDHGRAGARCKIKDQRETPMTPKKAKKLSWTDKMHRLLKDAEAEEANAPQDEDTPPPQDEDNPVATTDDDVAASLEEIKLMLRTLVEALKPQGTDEDPQQDEDPDQSATDEDNPQQDEDPDACAQDEDDPQQDEDLPVKSADRKPGRMADAATVRSAKRMGLSGCRVGDNADVVRRTALGMACRNPNTRRIVDSVLGGKAIANATAAEVRAAFAAVGVLAGAGNNRRTVDSLSSPGAGGKKGPITPADINKMNAAYYGKGGKK</sequence>
<reference evidence="2" key="1">
    <citation type="submission" date="2016-04" db="EMBL/GenBank/DDBJ databases">
        <authorList>
            <person name="Evans L.H."/>
            <person name="Alamgir A."/>
            <person name="Owens N."/>
            <person name="Weber N.D."/>
            <person name="Virtaneva K."/>
            <person name="Barbian K."/>
            <person name="Babar A."/>
            <person name="Rosenke K."/>
        </authorList>
    </citation>
    <scope>NUCLEOTIDE SEQUENCE</scope>
    <source>
        <strain evidence="2">92-2</strain>
    </source>
</reference>
<evidence type="ECO:0000313" key="2">
    <source>
        <dbReference type="EMBL" id="SBW10140.1"/>
    </source>
</evidence>
<dbReference type="AlphaFoldDB" id="A0A212KEI4"/>
<gene>
    <name evidence="2" type="ORF">KM92DES2_12899</name>
</gene>
<organism evidence="2">
    <name type="scientific">uncultured Desulfovibrio sp</name>
    <dbReference type="NCBI Taxonomy" id="167968"/>
    <lineage>
        <taxon>Bacteria</taxon>
        <taxon>Pseudomonadati</taxon>
        <taxon>Thermodesulfobacteriota</taxon>
        <taxon>Desulfovibrionia</taxon>
        <taxon>Desulfovibrionales</taxon>
        <taxon>Desulfovibrionaceae</taxon>
        <taxon>Desulfovibrio</taxon>
        <taxon>environmental samples</taxon>
    </lineage>
</organism>
<feature type="region of interest" description="Disordered" evidence="1">
    <location>
        <begin position="255"/>
        <end position="320"/>
    </location>
</feature>
<protein>
    <recommendedName>
        <fullName evidence="3">Bacteriophage protein</fullName>
    </recommendedName>
</protein>
<evidence type="ECO:0000256" key="1">
    <source>
        <dbReference type="SAM" id="MobiDB-lite"/>
    </source>
</evidence>